<dbReference type="CDD" id="cd06186">
    <property type="entry name" value="NOX_Duox_like_FAD_NADP"/>
    <property type="match status" value="1"/>
</dbReference>
<feature type="transmembrane region" description="Helical" evidence="15">
    <location>
        <begin position="160"/>
        <end position="184"/>
    </location>
</feature>
<keyword evidence="8 15" id="KW-1133">Transmembrane helix</keyword>
<dbReference type="Gene3D" id="3.40.50.80">
    <property type="entry name" value="Nucleotide-binding domain of ferredoxin-NADP reductase (FNR) module"/>
    <property type="match status" value="2"/>
</dbReference>
<dbReference type="InterPro" id="IPR039261">
    <property type="entry name" value="FNR_nucleotide-bd"/>
</dbReference>
<evidence type="ECO:0000256" key="5">
    <source>
        <dbReference type="ARBA" id="ARBA00022692"/>
    </source>
</evidence>
<dbReference type="PANTHER" id="PTHR11972">
    <property type="entry name" value="NADPH OXIDASE"/>
    <property type="match status" value="1"/>
</dbReference>
<dbReference type="InParanoid" id="B9H3H4"/>
<feature type="transmembrane region" description="Helical" evidence="15">
    <location>
        <begin position="121"/>
        <end position="139"/>
    </location>
</feature>
<feature type="transmembrane region" description="Helical" evidence="15">
    <location>
        <begin position="584"/>
        <end position="603"/>
    </location>
</feature>
<dbReference type="InterPro" id="IPR013112">
    <property type="entry name" value="FAD-bd_8"/>
</dbReference>
<dbReference type="FunFam" id="3.40.50.80:FF:000039">
    <property type="entry name" value="Ferric reduction oxidase 3"/>
    <property type="match status" value="1"/>
</dbReference>
<dbReference type="InterPro" id="IPR017927">
    <property type="entry name" value="FAD-bd_FR_type"/>
</dbReference>
<keyword evidence="4" id="KW-0813">Transport</keyword>
<feature type="transmembrane region" description="Helical" evidence="15">
    <location>
        <begin position="12"/>
        <end position="32"/>
    </location>
</feature>
<evidence type="ECO:0000256" key="12">
    <source>
        <dbReference type="ARBA" id="ARBA00023136"/>
    </source>
</evidence>
<evidence type="ECO:0000256" key="1">
    <source>
        <dbReference type="ARBA" id="ARBA00001974"/>
    </source>
</evidence>
<dbReference type="SMR" id="B9H3H4"/>
<dbReference type="Proteomes" id="UP000006729">
    <property type="component" value="Chromosome 4"/>
</dbReference>
<dbReference type="eggNOG" id="KOG0039">
    <property type="taxonomic scope" value="Eukaryota"/>
</dbReference>
<comment type="catalytic activity">
    <reaction evidence="13">
        <text>2 a Fe(II)-siderophore + NAD(+) + H(+) = 2 a Fe(III)-siderophore + NADH</text>
        <dbReference type="Rhea" id="RHEA:15061"/>
        <dbReference type="Rhea" id="RHEA-COMP:11342"/>
        <dbReference type="Rhea" id="RHEA-COMP:11344"/>
        <dbReference type="ChEBI" id="CHEBI:15378"/>
        <dbReference type="ChEBI" id="CHEBI:29033"/>
        <dbReference type="ChEBI" id="CHEBI:29034"/>
        <dbReference type="ChEBI" id="CHEBI:57540"/>
        <dbReference type="ChEBI" id="CHEBI:57945"/>
        <dbReference type="EC" id="1.16.1.7"/>
    </reaction>
</comment>
<keyword evidence="10" id="KW-0408">Iron</keyword>
<organism evidence="17 18">
    <name type="scientific">Populus trichocarpa</name>
    <name type="common">Western balsam poplar</name>
    <name type="synonym">Populus balsamifera subsp. trichocarpa</name>
    <dbReference type="NCBI Taxonomy" id="3694"/>
    <lineage>
        <taxon>Eukaryota</taxon>
        <taxon>Viridiplantae</taxon>
        <taxon>Streptophyta</taxon>
        <taxon>Embryophyta</taxon>
        <taxon>Tracheophyta</taxon>
        <taxon>Spermatophyta</taxon>
        <taxon>Magnoliopsida</taxon>
        <taxon>eudicotyledons</taxon>
        <taxon>Gunneridae</taxon>
        <taxon>Pentapetalae</taxon>
        <taxon>rosids</taxon>
        <taxon>fabids</taxon>
        <taxon>Malpighiales</taxon>
        <taxon>Salicaceae</taxon>
        <taxon>Saliceae</taxon>
        <taxon>Populus</taxon>
    </lineage>
</organism>
<dbReference type="PROSITE" id="PS51384">
    <property type="entry name" value="FAD_FR"/>
    <property type="match status" value="1"/>
</dbReference>
<evidence type="ECO:0000313" key="18">
    <source>
        <dbReference type="Proteomes" id="UP000006729"/>
    </source>
</evidence>
<dbReference type="PANTHER" id="PTHR11972:SF196">
    <property type="entry name" value="FAD-BINDING FR-TYPE DOMAIN-CONTAINING PROTEIN"/>
    <property type="match status" value="1"/>
</dbReference>
<dbReference type="EMBL" id="CM009293">
    <property type="protein sequence ID" value="PNT40123.1"/>
    <property type="molecule type" value="Genomic_DNA"/>
</dbReference>
<evidence type="ECO:0000256" key="4">
    <source>
        <dbReference type="ARBA" id="ARBA00022448"/>
    </source>
</evidence>
<proteinExistence type="inferred from homology"/>
<keyword evidence="11" id="KW-0406">Ion transport</keyword>
<comment type="subcellular location">
    <subcellularLocation>
        <location evidence="2">Membrane</location>
        <topology evidence="2">Multi-pass membrane protein</topology>
    </subcellularLocation>
</comment>
<comment type="cofactor">
    <cofactor evidence="1">
        <name>FAD</name>
        <dbReference type="ChEBI" id="CHEBI:57692"/>
    </cofactor>
</comment>
<reference evidence="17 18" key="1">
    <citation type="journal article" date="2006" name="Science">
        <title>The genome of black cottonwood, Populus trichocarpa (Torr. &amp; Gray).</title>
        <authorList>
            <person name="Tuskan G.A."/>
            <person name="Difazio S."/>
            <person name="Jansson S."/>
            <person name="Bohlmann J."/>
            <person name="Grigoriev I."/>
            <person name="Hellsten U."/>
            <person name="Putnam N."/>
            <person name="Ralph S."/>
            <person name="Rombauts S."/>
            <person name="Salamov A."/>
            <person name="Schein J."/>
            <person name="Sterck L."/>
            <person name="Aerts A."/>
            <person name="Bhalerao R.R."/>
            <person name="Bhalerao R.P."/>
            <person name="Blaudez D."/>
            <person name="Boerjan W."/>
            <person name="Brun A."/>
            <person name="Brunner A."/>
            <person name="Busov V."/>
            <person name="Campbell M."/>
            <person name="Carlson J."/>
            <person name="Chalot M."/>
            <person name="Chapman J."/>
            <person name="Chen G.L."/>
            <person name="Cooper D."/>
            <person name="Coutinho P.M."/>
            <person name="Couturier J."/>
            <person name="Covert S."/>
            <person name="Cronk Q."/>
            <person name="Cunningham R."/>
            <person name="Davis J."/>
            <person name="Degroeve S."/>
            <person name="Dejardin A."/>
            <person name="Depamphilis C."/>
            <person name="Detter J."/>
            <person name="Dirks B."/>
            <person name="Dubchak I."/>
            <person name="Duplessis S."/>
            <person name="Ehlting J."/>
            <person name="Ellis B."/>
            <person name="Gendler K."/>
            <person name="Goodstein D."/>
            <person name="Gribskov M."/>
            <person name="Grimwood J."/>
            <person name="Groover A."/>
            <person name="Gunter L."/>
            <person name="Hamberger B."/>
            <person name="Heinze B."/>
            <person name="Helariutta Y."/>
            <person name="Henrissat B."/>
            <person name="Holligan D."/>
            <person name="Holt R."/>
            <person name="Huang W."/>
            <person name="Islam-Faridi N."/>
            <person name="Jones S."/>
            <person name="Jones-Rhoades M."/>
            <person name="Jorgensen R."/>
            <person name="Joshi C."/>
            <person name="Kangasjarvi J."/>
            <person name="Karlsson J."/>
            <person name="Kelleher C."/>
            <person name="Kirkpatrick R."/>
            <person name="Kirst M."/>
            <person name="Kohler A."/>
            <person name="Kalluri U."/>
            <person name="Larimer F."/>
            <person name="Leebens-Mack J."/>
            <person name="Leple J.C."/>
            <person name="Locascio P."/>
            <person name="Lou Y."/>
            <person name="Lucas S."/>
            <person name="Martin F."/>
            <person name="Montanini B."/>
            <person name="Napoli C."/>
            <person name="Nelson D.R."/>
            <person name="Nelson C."/>
            <person name="Nieminen K."/>
            <person name="Nilsson O."/>
            <person name="Pereda V."/>
            <person name="Peter G."/>
            <person name="Philippe R."/>
            <person name="Pilate G."/>
            <person name="Poliakov A."/>
            <person name="Razumovskaya J."/>
            <person name="Richardson P."/>
            <person name="Rinaldi C."/>
            <person name="Ritland K."/>
            <person name="Rouze P."/>
            <person name="Ryaboy D."/>
            <person name="Schmutz J."/>
            <person name="Schrader J."/>
            <person name="Segerman B."/>
            <person name="Shin H."/>
            <person name="Siddiqui A."/>
            <person name="Sterky F."/>
            <person name="Terry A."/>
            <person name="Tsai C.J."/>
            <person name="Uberbacher E."/>
            <person name="Unneberg P."/>
            <person name="Vahala J."/>
            <person name="Wall K."/>
            <person name="Wessler S."/>
            <person name="Yang G."/>
            <person name="Yin T."/>
            <person name="Douglas C."/>
            <person name="Marra M."/>
            <person name="Sandberg G."/>
            <person name="Van de Peer Y."/>
            <person name="Rokhsar D."/>
        </authorList>
    </citation>
    <scope>NUCLEOTIDE SEQUENCE [LARGE SCALE GENOMIC DNA]</scope>
    <source>
        <strain evidence="18">cv. Nisqually</strain>
    </source>
</reference>
<dbReference type="STRING" id="3694.B9H3H4"/>
<dbReference type="FunFam" id="3.40.50.80:FF:000083">
    <property type="entry name" value="Ferric reduction oxidase 2"/>
    <property type="match status" value="1"/>
</dbReference>
<evidence type="ECO:0000256" key="13">
    <source>
        <dbReference type="ARBA" id="ARBA00050970"/>
    </source>
</evidence>
<evidence type="ECO:0000256" key="6">
    <source>
        <dbReference type="ARBA" id="ARBA00022723"/>
    </source>
</evidence>
<feature type="transmembrane region" description="Helical" evidence="15">
    <location>
        <begin position="65"/>
        <end position="84"/>
    </location>
</feature>
<evidence type="ECO:0000256" key="2">
    <source>
        <dbReference type="ARBA" id="ARBA00004141"/>
    </source>
</evidence>
<feature type="domain" description="FAD-binding FR-type" evidence="16">
    <location>
        <begin position="318"/>
        <end position="423"/>
    </location>
</feature>
<dbReference type="Pfam" id="PF08022">
    <property type="entry name" value="FAD_binding_8"/>
    <property type="match status" value="1"/>
</dbReference>
<accession>B9H3H4</accession>
<protein>
    <recommendedName>
        <fullName evidence="14">ferric-chelate reductase (NADH)</fullName>
        <ecNumber evidence="14">1.16.1.7</ecNumber>
    </recommendedName>
</protein>
<dbReference type="AlphaFoldDB" id="B9H3H4"/>
<dbReference type="GO" id="GO:0005886">
    <property type="term" value="C:plasma membrane"/>
    <property type="evidence" value="ECO:0000318"/>
    <property type="project" value="GO_Central"/>
</dbReference>
<dbReference type="KEGG" id="pop:7487426"/>
<dbReference type="HOGENOM" id="CLU_014777_1_0_1"/>
<keyword evidence="6" id="KW-0479">Metal-binding</keyword>
<dbReference type="InterPro" id="IPR013130">
    <property type="entry name" value="Fe3_Rdtase_TM_dom"/>
</dbReference>
<keyword evidence="7" id="KW-0249">Electron transport</keyword>
<gene>
    <name evidence="17" type="ORF">POPTR_004G079100</name>
</gene>
<dbReference type="InterPro" id="IPR050369">
    <property type="entry name" value="RBOH/FRE"/>
</dbReference>
<feature type="transmembrane region" description="Helical" evidence="15">
    <location>
        <begin position="239"/>
        <end position="261"/>
    </location>
</feature>
<dbReference type="SUPFAM" id="SSF52343">
    <property type="entry name" value="Ferredoxin reductase-like, C-terminal NADP-linked domain"/>
    <property type="match status" value="1"/>
</dbReference>
<feature type="transmembrane region" description="Helical" evidence="15">
    <location>
        <begin position="281"/>
        <end position="309"/>
    </location>
</feature>
<dbReference type="OrthoDB" id="167398at2759"/>
<feature type="transmembrane region" description="Helical" evidence="15">
    <location>
        <begin position="539"/>
        <end position="564"/>
    </location>
</feature>
<dbReference type="Gramene" id="Potri.004G079100.1.v4.1">
    <property type="protein sequence ID" value="Potri.004G079100.1.v4.1"/>
    <property type="gene ID" value="Potri.004G079100.v4.1"/>
</dbReference>
<dbReference type="GO" id="GO:0046872">
    <property type="term" value="F:metal ion binding"/>
    <property type="evidence" value="ECO:0007669"/>
    <property type="project" value="UniProtKB-KW"/>
</dbReference>
<evidence type="ECO:0000256" key="15">
    <source>
        <dbReference type="SAM" id="Phobius"/>
    </source>
</evidence>
<comment type="similarity">
    <text evidence="3">Belongs to the ferric reductase (FRE) family.</text>
</comment>
<dbReference type="GO" id="GO:0000293">
    <property type="term" value="F:ferric-chelate reductase activity"/>
    <property type="evidence" value="ECO:0000318"/>
    <property type="project" value="GO_Central"/>
</dbReference>
<evidence type="ECO:0000256" key="14">
    <source>
        <dbReference type="ARBA" id="ARBA00066905"/>
    </source>
</evidence>
<evidence type="ECO:0000256" key="7">
    <source>
        <dbReference type="ARBA" id="ARBA00022982"/>
    </source>
</evidence>
<evidence type="ECO:0000256" key="11">
    <source>
        <dbReference type="ARBA" id="ARBA00023065"/>
    </source>
</evidence>
<evidence type="ECO:0000256" key="3">
    <source>
        <dbReference type="ARBA" id="ARBA00006278"/>
    </source>
</evidence>
<dbReference type="InterPro" id="IPR013121">
    <property type="entry name" value="Fe_red_NAD-bd_6"/>
</dbReference>
<dbReference type="GO" id="GO:0140618">
    <property type="term" value="F:ferric-chelate reductase (NADH) activity"/>
    <property type="evidence" value="ECO:0007669"/>
    <property type="project" value="UniProtKB-EC"/>
</dbReference>
<evidence type="ECO:0000259" key="16">
    <source>
        <dbReference type="PROSITE" id="PS51384"/>
    </source>
</evidence>
<keyword evidence="12 15" id="KW-0472">Membrane</keyword>
<dbReference type="GO" id="GO:0006811">
    <property type="term" value="P:monoatomic ion transport"/>
    <property type="evidence" value="ECO:0007669"/>
    <property type="project" value="UniProtKB-KW"/>
</dbReference>
<dbReference type="SFLD" id="SFLDS00052">
    <property type="entry name" value="Ferric_Reductase_Domain"/>
    <property type="match status" value="1"/>
</dbReference>
<dbReference type="Pfam" id="PF08030">
    <property type="entry name" value="NAD_binding_6"/>
    <property type="match status" value="1"/>
</dbReference>
<keyword evidence="18" id="KW-1185">Reference proteome</keyword>
<name>B9H3H4_POPTR</name>
<dbReference type="Pfam" id="PF01794">
    <property type="entry name" value="Ferric_reduct"/>
    <property type="match status" value="1"/>
</dbReference>
<dbReference type="SUPFAM" id="SSF63380">
    <property type="entry name" value="Riboflavin synthase domain-like"/>
    <property type="match status" value="1"/>
</dbReference>
<dbReference type="EC" id="1.16.1.7" evidence="14"/>
<feature type="transmembrane region" description="Helical" evidence="15">
    <location>
        <begin position="204"/>
        <end position="227"/>
    </location>
</feature>
<evidence type="ECO:0000256" key="9">
    <source>
        <dbReference type="ARBA" id="ARBA00023002"/>
    </source>
</evidence>
<evidence type="ECO:0000256" key="8">
    <source>
        <dbReference type="ARBA" id="ARBA00022989"/>
    </source>
</evidence>
<sequence length="705" mass="79460">MGSGPSGAAMKLVAAVMTFLSMVVFLGYMMIWSMKSTNTFYLHWWPDVLKKTSSTYLGEQGTTTLIYAFPILFIATIGSLYLHLEKKYDHDHSTRFISRIILLKRPVITKGPLGIVSWTELTFLAMFVALLVWSMYSYTHNMFAFAALEAAQEKFQAWEVKLRSAALGLGLAGNTCLAFLFFPVTRGSSILQFVGLTSEASIKYHIWLGNITMVIFTAHGLSYITYWSHTHQISQMLKWDKFVVANVAGEIALLAGLVMWATSLGRIRRKLFELFYYSHHLYIVFVIFYVFHVGFAESCLILPGFYLFLIDRYLRSLQSQQKVRSVAARILPCETVELNFSKSSGLSYAPTSIAFINVPSISRIQWHPFTVTSNSNMDSDKLSIVIKREGSWSHKLYQILSSPSPTNRLEVAIEGPYGPPSTNFTRYERLVLVSGGSGITPFISIIREIIFKSSTTSSKTPRIHLICAFKKYVDLTMLDLLLPVSGTTLDLSRLHLQIEAYITRETESKTESQNSIRTILFRPNPSDRPVSAVLGPDSWLWLGAIISSSFIIFLILIGLLTRFYIYPIDHNTNMKYPVPASSAFNMLFVCIAITIAASAAFLWNKRENAKETSQIRTTDMSTPALSPTSLVYETELESLPHQSLRQATTVHLGQRPNLKKILSEYKEEKVGVYVSGPRTMRQEVAAICSSFSADNLHFESISFSW</sequence>
<keyword evidence="5 15" id="KW-0812">Transmembrane</keyword>
<dbReference type="InterPro" id="IPR017938">
    <property type="entry name" value="Riboflavin_synthase-like_b-brl"/>
</dbReference>
<evidence type="ECO:0000256" key="10">
    <source>
        <dbReference type="ARBA" id="ARBA00023004"/>
    </source>
</evidence>
<evidence type="ECO:0000313" key="17">
    <source>
        <dbReference type="EMBL" id="PNT40123.1"/>
    </source>
</evidence>
<dbReference type="SFLD" id="SFLDG01168">
    <property type="entry name" value="Ferric_reductase_subgroup_(FRE"/>
    <property type="match status" value="1"/>
</dbReference>
<dbReference type="OMA" id="GMFTHID"/>
<keyword evidence="9" id="KW-0560">Oxidoreductase</keyword>